<organism evidence="1">
    <name type="scientific">Arundo donax</name>
    <name type="common">Giant reed</name>
    <name type="synonym">Donax arundinaceus</name>
    <dbReference type="NCBI Taxonomy" id="35708"/>
    <lineage>
        <taxon>Eukaryota</taxon>
        <taxon>Viridiplantae</taxon>
        <taxon>Streptophyta</taxon>
        <taxon>Embryophyta</taxon>
        <taxon>Tracheophyta</taxon>
        <taxon>Spermatophyta</taxon>
        <taxon>Magnoliopsida</taxon>
        <taxon>Liliopsida</taxon>
        <taxon>Poales</taxon>
        <taxon>Poaceae</taxon>
        <taxon>PACMAD clade</taxon>
        <taxon>Arundinoideae</taxon>
        <taxon>Arundineae</taxon>
        <taxon>Arundo</taxon>
    </lineage>
</organism>
<sequence length="36" mass="4195">MTLQKSEVILFYLINSMILEISDLEKHKCVQLIIST</sequence>
<dbReference type="AlphaFoldDB" id="A0A0A9ET79"/>
<dbReference type="EMBL" id="GBRH01195702">
    <property type="protein sequence ID" value="JAE02194.1"/>
    <property type="molecule type" value="Transcribed_RNA"/>
</dbReference>
<protein>
    <submittedName>
        <fullName evidence="1">Uncharacterized protein</fullName>
    </submittedName>
</protein>
<reference evidence="1" key="2">
    <citation type="journal article" date="2015" name="Data Brief">
        <title>Shoot transcriptome of the giant reed, Arundo donax.</title>
        <authorList>
            <person name="Barrero R.A."/>
            <person name="Guerrero F.D."/>
            <person name="Moolhuijzen P."/>
            <person name="Goolsby J.A."/>
            <person name="Tidwell J."/>
            <person name="Bellgard S.E."/>
            <person name="Bellgard M.I."/>
        </authorList>
    </citation>
    <scope>NUCLEOTIDE SEQUENCE</scope>
    <source>
        <tissue evidence="1">Shoot tissue taken approximately 20 cm above the soil surface</tissue>
    </source>
</reference>
<reference evidence="1" key="1">
    <citation type="submission" date="2014-09" db="EMBL/GenBank/DDBJ databases">
        <authorList>
            <person name="Magalhaes I.L.F."/>
            <person name="Oliveira U."/>
            <person name="Santos F.R."/>
            <person name="Vidigal T.H.D.A."/>
            <person name="Brescovit A.D."/>
            <person name="Santos A.J."/>
        </authorList>
    </citation>
    <scope>NUCLEOTIDE SEQUENCE</scope>
    <source>
        <tissue evidence="1">Shoot tissue taken approximately 20 cm above the soil surface</tissue>
    </source>
</reference>
<evidence type="ECO:0000313" key="1">
    <source>
        <dbReference type="EMBL" id="JAE02194.1"/>
    </source>
</evidence>
<proteinExistence type="predicted"/>
<name>A0A0A9ET79_ARUDO</name>
<accession>A0A0A9ET79</accession>